<reference evidence="1" key="1">
    <citation type="submission" date="2015-07" db="EMBL/GenBank/DDBJ databases">
        <title>MeaNS - Measles Nucleotide Surveillance Program.</title>
        <authorList>
            <person name="Tran T."/>
            <person name="Druce J."/>
        </authorList>
    </citation>
    <scope>NUCLEOTIDE SEQUENCE</scope>
    <source>
        <strain evidence="1">UCB-OBI-ISO-001</strain>
        <tissue evidence="1">Gonad</tissue>
    </source>
</reference>
<sequence length="68" mass="7678">MQGATVVSSFNIRLDTSAYKDVSCIYKTRTDRIGPMVPKMYPKIGLISKGLKYVVLQDSINTIGYFQR</sequence>
<dbReference type="EMBL" id="KQ420672">
    <property type="protein sequence ID" value="KOF79651.1"/>
    <property type="molecule type" value="Genomic_DNA"/>
</dbReference>
<proteinExistence type="predicted"/>
<accession>A0A0L8GRI0</accession>
<name>A0A0L8GRI0_OCTBM</name>
<gene>
    <name evidence="1" type="ORF">OCBIM_22029175mg</name>
</gene>
<organism evidence="1">
    <name type="scientific">Octopus bimaculoides</name>
    <name type="common">California two-spotted octopus</name>
    <dbReference type="NCBI Taxonomy" id="37653"/>
    <lineage>
        <taxon>Eukaryota</taxon>
        <taxon>Metazoa</taxon>
        <taxon>Spiralia</taxon>
        <taxon>Lophotrochozoa</taxon>
        <taxon>Mollusca</taxon>
        <taxon>Cephalopoda</taxon>
        <taxon>Coleoidea</taxon>
        <taxon>Octopodiformes</taxon>
        <taxon>Octopoda</taxon>
        <taxon>Incirrata</taxon>
        <taxon>Octopodidae</taxon>
        <taxon>Octopus</taxon>
    </lineage>
</organism>
<dbReference type="AlphaFoldDB" id="A0A0L8GRI0"/>
<evidence type="ECO:0000313" key="1">
    <source>
        <dbReference type="EMBL" id="KOF79651.1"/>
    </source>
</evidence>
<protein>
    <submittedName>
        <fullName evidence="1">Uncharacterized protein</fullName>
    </submittedName>
</protein>